<dbReference type="Proteomes" id="UP000607559">
    <property type="component" value="Unassembled WGS sequence"/>
</dbReference>
<dbReference type="AlphaFoldDB" id="A0A8J2XSZ4"/>
<keyword evidence="1" id="KW-0472">Membrane</keyword>
<reference evidence="2" key="1">
    <citation type="journal article" date="2014" name="Int. J. Syst. Evol. Microbiol.">
        <title>Complete genome sequence of Corynebacterium casei LMG S-19264T (=DSM 44701T), isolated from a smear-ripened cheese.</title>
        <authorList>
            <consortium name="US DOE Joint Genome Institute (JGI-PGF)"/>
            <person name="Walter F."/>
            <person name="Albersmeier A."/>
            <person name="Kalinowski J."/>
            <person name="Ruckert C."/>
        </authorList>
    </citation>
    <scope>NUCLEOTIDE SEQUENCE</scope>
    <source>
        <strain evidence="2">CGMCC 1.15448</strain>
    </source>
</reference>
<gene>
    <name evidence="2" type="ORF">GCM10011511_23130</name>
</gene>
<feature type="transmembrane region" description="Helical" evidence="1">
    <location>
        <begin position="76"/>
        <end position="93"/>
    </location>
</feature>
<name>A0A8J2XSZ4_9BACT</name>
<evidence type="ECO:0000313" key="2">
    <source>
        <dbReference type="EMBL" id="GGA99191.1"/>
    </source>
</evidence>
<keyword evidence="1" id="KW-1133">Transmembrane helix</keyword>
<dbReference type="EMBL" id="BMJC01000002">
    <property type="protein sequence ID" value="GGA99191.1"/>
    <property type="molecule type" value="Genomic_DNA"/>
</dbReference>
<feature type="transmembrane region" description="Helical" evidence="1">
    <location>
        <begin position="45"/>
        <end position="69"/>
    </location>
</feature>
<protein>
    <submittedName>
        <fullName evidence="2">Uncharacterized protein</fullName>
    </submittedName>
</protein>
<evidence type="ECO:0000256" key="1">
    <source>
        <dbReference type="SAM" id="Phobius"/>
    </source>
</evidence>
<proteinExistence type="predicted"/>
<keyword evidence="1" id="KW-0812">Transmembrane</keyword>
<organism evidence="2 3">
    <name type="scientific">Puia dinghuensis</name>
    <dbReference type="NCBI Taxonomy" id="1792502"/>
    <lineage>
        <taxon>Bacteria</taxon>
        <taxon>Pseudomonadati</taxon>
        <taxon>Bacteroidota</taxon>
        <taxon>Chitinophagia</taxon>
        <taxon>Chitinophagales</taxon>
        <taxon>Chitinophagaceae</taxon>
        <taxon>Puia</taxon>
    </lineage>
</organism>
<evidence type="ECO:0000313" key="3">
    <source>
        <dbReference type="Proteomes" id="UP000607559"/>
    </source>
</evidence>
<keyword evidence="3" id="KW-1185">Reference proteome</keyword>
<feature type="transmembrane region" description="Helical" evidence="1">
    <location>
        <begin position="113"/>
        <end position="132"/>
    </location>
</feature>
<reference evidence="2" key="2">
    <citation type="submission" date="2020-09" db="EMBL/GenBank/DDBJ databases">
        <authorList>
            <person name="Sun Q."/>
            <person name="Zhou Y."/>
        </authorList>
    </citation>
    <scope>NUCLEOTIDE SEQUENCE</scope>
    <source>
        <strain evidence="2">CGMCC 1.15448</strain>
    </source>
</reference>
<feature type="transmembrane region" description="Helical" evidence="1">
    <location>
        <begin position="12"/>
        <end position="33"/>
    </location>
</feature>
<comment type="caution">
    <text evidence="2">The sequence shown here is derived from an EMBL/GenBank/DDBJ whole genome shotgun (WGS) entry which is preliminary data.</text>
</comment>
<accession>A0A8J2XSZ4</accession>
<sequence length="142" mass="15929">MQKDQYAAFFKALMTGLFIGIIDTLICLSYNIGYRNSTGFIPSEIINVSSLIFAVNLLMTIVGIVYFFFIRFIRNGDIVYTIFMLALTAWLAYRSFALVRFSDAKLDGSFHGLLGGIVLILGISAASLSFFYRSKKFQEAVI</sequence>
<dbReference type="RefSeq" id="WP_188931653.1">
    <property type="nucleotide sequence ID" value="NZ_BMJC01000002.1"/>
</dbReference>